<dbReference type="InterPro" id="IPR036621">
    <property type="entry name" value="Anticodon-bd_dom_sf"/>
</dbReference>
<dbReference type="GO" id="GO:0005739">
    <property type="term" value="C:mitochondrion"/>
    <property type="evidence" value="ECO:0007669"/>
    <property type="project" value="TreeGrafter"/>
</dbReference>
<dbReference type="InterPro" id="IPR045864">
    <property type="entry name" value="aa-tRNA-synth_II/BPL/LPL"/>
</dbReference>
<dbReference type="PROSITE" id="PS50862">
    <property type="entry name" value="AA_TRNA_LIGASE_II"/>
    <property type="match status" value="1"/>
</dbReference>
<evidence type="ECO:0000256" key="5">
    <source>
        <dbReference type="ARBA" id="ARBA00022917"/>
    </source>
</evidence>
<dbReference type="GO" id="GO:0005524">
    <property type="term" value="F:ATP binding"/>
    <property type="evidence" value="ECO:0007669"/>
    <property type="project" value="UniProtKB-KW"/>
</dbReference>
<evidence type="ECO:0000313" key="10">
    <source>
        <dbReference type="EMBL" id="CAJ0595575.1"/>
    </source>
</evidence>
<evidence type="ECO:0000256" key="8">
    <source>
        <dbReference type="ARBA" id="ARBA00047671"/>
    </source>
</evidence>
<keyword evidence="11" id="KW-1185">Reference proteome</keyword>
<evidence type="ECO:0000256" key="2">
    <source>
        <dbReference type="ARBA" id="ARBA00022598"/>
    </source>
</evidence>
<dbReference type="PANTHER" id="PTHR42753:SF2">
    <property type="entry name" value="PROLINE--TRNA LIGASE"/>
    <property type="match status" value="1"/>
</dbReference>
<accession>A0AA36GP31</accession>
<dbReference type="EMBL" id="CATQJL010000112">
    <property type="protein sequence ID" value="CAJ0595575.1"/>
    <property type="molecule type" value="Genomic_DNA"/>
</dbReference>
<evidence type="ECO:0000313" key="11">
    <source>
        <dbReference type="Proteomes" id="UP001176961"/>
    </source>
</evidence>
<sequence length="472" mass="53650">MRAELSQTLYGNALMSELRASKFILSGVSPGTTKSVAHRLLLQHGYIHQEGTGLYSFLPLGQRVIDRLTRLVDIELETLGAMKVSMPTLGSKVLWEKAARWNSMESELFKIRDRNDVEMCLQPTAEEMCTQMIAQLPLQKKRMFPLLIYQTTEKFRDEMNPRFGLLRSRQFLMKDLYSFDLTKEYAKHTYEKVCRVYDRILRDRLGLEVYKVVAQPGIYGGSLSHEYHLPNPLEEDGIHFCSKQVLPFLSLFVMWPKVSDTHELYLICLLLYAFAVIDSKLFVCRSGSKKEDGLYKCDHDESAVKTFSTVEVAHTFNLGTKYSEAFGALSKNREPYEMCCFGIGISRLLPAIVSLLSPNEKAIRLPPLIAPFSAAVVVSKNLLDNVMTELTLSSLDRRLSGGVLLDDRIEDNIGKRIKHLRQIGIPRIVVLAKTTEDTINKVPKVEYFPPAQNPTEDSSYEWTLSEVMQSIG</sequence>
<dbReference type="AlphaFoldDB" id="A0AA36GP31"/>
<comment type="catalytic activity">
    <reaction evidence="8">
        <text>tRNA(Pro) + L-proline + ATP = L-prolyl-tRNA(Pro) + AMP + diphosphate</text>
        <dbReference type="Rhea" id="RHEA:14305"/>
        <dbReference type="Rhea" id="RHEA-COMP:9700"/>
        <dbReference type="Rhea" id="RHEA-COMP:9702"/>
        <dbReference type="ChEBI" id="CHEBI:30616"/>
        <dbReference type="ChEBI" id="CHEBI:33019"/>
        <dbReference type="ChEBI" id="CHEBI:60039"/>
        <dbReference type="ChEBI" id="CHEBI:78442"/>
        <dbReference type="ChEBI" id="CHEBI:78532"/>
        <dbReference type="ChEBI" id="CHEBI:456215"/>
        <dbReference type="EC" id="6.1.1.15"/>
    </reaction>
</comment>
<keyword evidence="3" id="KW-0547">Nucleotide-binding</keyword>
<keyword evidence="2" id="KW-0436">Ligase</keyword>
<dbReference type="InterPro" id="IPR006195">
    <property type="entry name" value="aa-tRNA-synth_II"/>
</dbReference>
<dbReference type="InterPro" id="IPR002316">
    <property type="entry name" value="Pro-tRNA-ligase_IIa"/>
</dbReference>
<proteinExistence type="predicted"/>
<dbReference type="SUPFAM" id="SSF52954">
    <property type="entry name" value="Class II aaRS ABD-related"/>
    <property type="match status" value="1"/>
</dbReference>
<evidence type="ECO:0000256" key="1">
    <source>
        <dbReference type="ARBA" id="ARBA00012831"/>
    </source>
</evidence>
<gene>
    <name evidence="10" type="ORF">CYNAS_LOCUS7558</name>
</gene>
<dbReference type="PRINTS" id="PR01046">
    <property type="entry name" value="TRNASYNTHPRO"/>
</dbReference>
<feature type="domain" description="Aminoacyl-transfer RNA synthetases class-II family profile" evidence="9">
    <location>
        <begin position="53"/>
        <end position="366"/>
    </location>
</feature>
<dbReference type="Pfam" id="PF00587">
    <property type="entry name" value="tRNA-synt_2b"/>
    <property type="match status" value="1"/>
</dbReference>
<evidence type="ECO:0000256" key="3">
    <source>
        <dbReference type="ARBA" id="ARBA00022741"/>
    </source>
</evidence>
<comment type="caution">
    <text evidence="10">The sequence shown here is derived from an EMBL/GenBank/DDBJ whole genome shotgun (WGS) entry which is preliminary data.</text>
</comment>
<evidence type="ECO:0000256" key="6">
    <source>
        <dbReference type="ARBA" id="ARBA00023146"/>
    </source>
</evidence>
<dbReference type="GO" id="GO:0006433">
    <property type="term" value="P:prolyl-tRNA aminoacylation"/>
    <property type="evidence" value="ECO:0007669"/>
    <property type="project" value="InterPro"/>
</dbReference>
<dbReference type="Gene3D" id="3.40.50.800">
    <property type="entry name" value="Anticodon-binding domain"/>
    <property type="match status" value="1"/>
</dbReference>
<dbReference type="SUPFAM" id="SSF55681">
    <property type="entry name" value="Class II aaRS and biotin synthetases"/>
    <property type="match status" value="1"/>
</dbReference>
<keyword evidence="6" id="KW-0030">Aminoacyl-tRNA synthetase</keyword>
<reference evidence="10" key="1">
    <citation type="submission" date="2023-07" db="EMBL/GenBank/DDBJ databases">
        <authorList>
            <consortium name="CYATHOMIX"/>
        </authorList>
    </citation>
    <scope>NUCLEOTIDE SEQUENCE</scope>
    <source>
        <strain evidence="10">N/A</strain>
    </source>
</reference>
<name>A0AA36GP31_CYLNA</name>
<protein>
    <recommendedName>
        <fullName evidence="1">proline--tRNA ligase</fullName>
        <ecNumber evidence="1">6.1.1.15</ecNumber>
    </recommendedName>
    <alternativeName>
        <fullName evidence="7">Prolyl-tRNA synthetase</fullName>
    </alternativeName>
</protein>
<evidence type="ECO:0000256" key="7">
    <source>
        <dbReference type="ARBA" id="ARBA00029731"/>
    </source>
</evidence>
<keyword evidence="4" id="KW-0067">ATP-binding</keyword>
<organism evidence="10 11">
    <name type="scientific">Cylicocyclus nassatus</name>
    <name type="common">Nematode worm</name>
    <dbReference type="NCBI Taxonomy" id="53992"/>
    <lineage>
        <taxon>Eukaryota</taxon>
        <taxon>Metazoa</taxon>
        <taxon>Ecdysozoa</taxon>
        <taxon>Nematoda</taxon>
        <taxon>Chromadorea</taxon>
        <taxon>Rhabditida</taxon>
        <taxon>Rhabditina</taxon>
        <taxon>Rhabditomorpha</taxon>
        <taxon>Strongyloidea</taxon>
        <taxon>Strongylidae</taxon>
        <taxon>Cylicocyclus</taxon>
    </lineage>
</organism>
<evidence type="ECO:0000256" key="4">
    <source>
        <dbReference type="ARBA" id="ARBA00022840"/>
    </source>
</evidence>
<dbReference type="Proteomes" id="UP001176961">
    <property type="component" value="Unassembled WGS sequence"/>
</dbReference>
<evidence type="ECO:0000259" key="9">
    <source>
        <dbReference type="PROSITE" id="PS50862"/>
    </source>
</evidence>
<dbReference type="GO" id="GO:0004827">
    <property type="term" value="F:proline-tRNA ligase activity"/>
    <property type="evidence" value="ECO:0007669"/>
    <property type="project" value="UniProtKB-EC"/>
</dbReference>
<dbReference type="EC" id="6.1.1.15" evidence="1"/>
<dbReference type="Gene3D" id="3.30.930.10">
    <property type="entry name" value="Bira Bifunctional Protein, Domain 2"/>
    <property type="match status" value="1"/>
</dbReference>
<dbReference type="PANTHER" id="PTHR42753">
    <property type="entry name" value="MITOCHONDRIAL RIBOSOME PROTEIN L39/PROLYL-TRNA LIGASE FAMILY MEMBER"/>
    <property type="match status" value="1"/>
</dbReference>
<dbReference type="InterPro" id="IPR002314">
    <property type="entry name" value="aa-tRNA-synt_IIb"/>
</dbReference>
<dbReference type="InterPro" id="IPR050062">
    <property type="entry name" value="Pro-tRNA_synthetase"/>
</dbReference>
<keyword evidence="5" id="KW-0648">Protein biosynthesis</keyword>